<dbReference type="AlphaFoldDB" id="G4TP61"/>
<comment type="caution">
    <text evidence="2">The sequence shown here is derived from an EMBL/GenBank/DDBJ whole genome shotgun (WGS) entry which is preliminary data.</text>
</comment>
<protein>
    <submittedName>
        <fullName evidence="2">Uncharacterized protein</fullName>
    </submittedName>
</protein>
<evidence type="ECO:0000313" key="2">
    <source>
        <dbReference type="EMBL" id="CCA73108.1"/>
    </source>
</evidence>
<feature type="transmembrane region" description="Helical" evidence="1">
    <location>
        <begin position="9"/>
        <end position="33"/>
    </location>
</feature>
<accession>G4TP61</accession>
<keyword evidence="1" id="KW-0472">Membrane</keyword>
<keyword evidence="1" id="KW-0812">Transmembrane</keyword>
<dbReference type="OrthoDB" id="3251775at2759"/>
<feature type="transmembrane region" description="Helical" evidence="1">
    <location>
        <begin position="99"/>
        <end position="119"/>
    </location>
</feature>
<gene>
    <name evidence="2" type="ORF">PIIN_07062</name>
</gene>
<keyword evidence="3" id="KW-1185">Reference proteome</keyword>
<organism evidence="2 3">
    <name type="scientific">Serendipita indica (strain DSM 11827)</name>
    <name type="common">Root endophyte fungus</name>
    <name type="synonym">Piriformospora indica</name>
    <dbReference type="NCBI Taxonomy" id="1109443"/>
    <lineage>
        <taxon>Eukaryota</taxon>
        <taxon>Fungi</taxon>
        <taxon>Dikarya</taxon>
        <taxon>Basidiomycota</taxon>
        <taxon>Agaricomycotina</taxon>
        <taxon>Agaricomycetes</taxon>
        <taxon>Sebacinales</taxon>
        <taxon>Serendipitaceae</taxon>
        <taxon>Serendipita</taxon>
    </lineage>
</organism>
<proteinExistence type="predicted"/>
<dbReference type="EMBL" id="CAFZ01000202">
    <property type="protein sequence ID" value="CCA73108.1"/>
    <property type="molecule type" value="Genomic_DNA"/>
</dbReference>
<reference evidence="2 3" key="1">
    <citation type="journal article" date="2011" name="PLoS Pathog.">
        <title>Endophytic Life Strategies Decoded by Genome and Transcriptome Analyses of the Mutualistic Root Symbiont Piriformospora indica.</title>
        <authorList>
            <person name="Zuccaro A."/>
            <person name="Lahrmann U."/>
            <person name="Guldener U."/>
            <person name="Langen G."/>
            <person name="Pfiffi S."/>
            <person name="Biedenkopf D."/>
            <person name="Wong P."/>
            <person name="Samans B."/>
            <person name="Grimm C."/>
            <person name="Basiewicz M."/>
            <person name="Murat C."/>
            <person name="Martin F."/>
            <person name="Kogel K.H."/>
        </authorList>
    </citation>
    <scope>NUCLEOTIDE SEQUENCE [LARGE SCALE GENOMIC DNA]</scope>
    <source>
        <strain evidence="2 3">DSM 11827</strain>
    </source>
</reference>
<sequence length="224" mass="24925">MALYRRKRVIVWFIGLFFGASYGATFALVIYSLNEYHHTIYYNGAVRVCATTAVSKTMPAIFYAPMAFETFIFSLTAWSAWKDAKLVLGPSSTPFLTVLYRDGAACFLVMTGLRAWNIWIYDTQTADSYNMGTPIMWAVNVVLMTRVYMNLVQLARKPLLTAPTSAQDVGPSINIAMQPQGRSMLRSTISYKYGHGPVSTETGTGYLSSAMHTINLDDNGQDSK</sequence>
<dbReference type="InParanoid" id="G4TP61"/>
<dbReference type="Proteomes" id="UP000007148">
    <property type="component" value="Unassembled WGS sequence"/>
</dbReference>
<keyword evidence="1" id="KW-1133">Transmembrane helix</keyword>
<name>G4TP61_SERID</name>
<dbReference type="HOGENOM" id="CLU_1235446_0_0_1"/>
<feature type="transmembrane region" description="Helical" evidence="1">
    <location>
        <begin position="60"/>
        <end position="78"/>
    </location>
</feature>
<evidence type="ECO:0000256" key="1">
    <source>
        <dbReference type="SAM" id="Phobius"/>
    </source>
</evidence>
<evidence type="ECO:0000313" key="3">
    <source>
        <dbReference type="Proteomes" id="UP000007148"/>
    </source>
</evidence>
<feature type="transmembrane region" description="Helical" evidence="1">
    <location>
        <begin position="131"/>
        <end position="149"/>
    </location>
</feature>